<dbReference type="GO" id="GO:0008732">
    <property type="term" value="F:L-allo-threonine aldolase activity"/>
    <property type="evidence" value="ECO:0007669"/>
    <property type="project" value="TreeGrafter"/>
</dbReference>
<dbReference type="InterPro" id="IPR023603">
    <property type="entry name" value="Low_specificity_L-TA-like"/>
</dbReference>
<accession>A0A316YUK1</accession>
<organism evidence="7 8">
    <name type="scientific">Acaromyces ingoldii</name>
    <dbReference type="NCBI Taxonomy" id="215250"/>
    <lineage>
        <taxon>Eukaryota</taxon>
        <taxon>Fungi</taxon>
        <taxon>Dikarya</taxon>
        <taxon>Basidiomycota</taxon>
        <taxon>Ustilaginomycotina</taxon>
        <taxon>Exobasidiomycetes</taxon>
        <taxon>Exobasidiales</taxon>
        <taxon>Cryptobasidiaceae</taxon>
        <taxon>Acaromyces</taxon>
    </lineage>
</organism>
<dbReference type="Gene3D" id="3.40.640.10">
    <property type="entry name" value="Type I PLP-dependent aspartate aminotransferase-like (Major domain)"/>
    <property type="match status" value="1"/>
</dbReference>
<evidence type="ECO:0000256" key="3">
    <source>
        <dbReference type="ARBA" id="ARBA00022898"/>
    </source>
</evidence>
<evidence type="ECO:0000256" key="4">
    <source>
        <dbReference type="ARBA" id="ARBA00023239"/>
    </source>
</evidence>
<dbReference type="GeneID" id="37040677"/>
<dbReference type="InterPro" id="IPR015421">
    <property type="entry name" value="PyrdxlP-dep_Trfase_major"/>
</dbReference>
<gene>
    <name evidence="7" type="ORF">FA10DRAFT_228693</name>
</gene>
<protein>
    <recommendedName>
        <fullName evidence="6">Aromatic amino acid beta-eliminating lyase/threonine aldolase domain-containing protein</fullName>
    </recommendedName>
</protein>
<dbReference type="InParanoid" id="A0A316YUK1"/>
<comment type="similarity">
    <text evidence="2">Belongs to the threonine aldolase family.</text>
</comment>
<keyword evidence="3" id="KW-0663">Pyridoxal phosphate</keyword>
<keyword evidence="4" id="KW-0456">Lyase</keyword>
<dbReference type="PANTHER" id="PTHR48097:SF9">
    <property type="entry name" value="L-THREONINE ALDOLASE"/>
    <property type="match status" value="1"/>
</dbReference>
<feature type="domain" description="Aromatic amino acid beta-eliminating lyase/threonine aldolase" evidence="6">
    <location>
        <begin position="48"/>
        <end position="336"/>
    </location>
</feature>
<dbReference type="InterPro" id="IPR015422">
    <property type="entry name" value="PyrdxlP-dep_Trfase_small"/>
</dbReference>
<reference evidence="7 8" key="1">
    <citation type="journal article" date="2018" name="Mol. Biol. Evol.">
        <title>Broad Genomic Sampling Reveals a Smut Pathogenic Ancestry of the Fungal Clade Ustilaginomycotina.</title>
        <authorList>
            <person name="Kijpornyongpan T."/>
            <person name="Mondo S.J."/>
            <person name="Barry K."/>
            <person name="Sandor L."/>
            <person name="Lee J."/>
            <person name="Lipzen A."/>
            <person name="Pangilinan J."/>
            <person name="LaButti K."/>
            <person name="Hainaut M."/>
            <person name="Henrissat B."/>
            <person name="Grigoriev I.V."/>
            <person name="Spatafora J.W."/>
            <person name="Aime M.C."/>
        </authorList>
    </citation>
    <scope>NUCLEOTIDE SEQUENCE [LARGE SCALE GENOMIC DNA]</scope>
    <source>
        <strain evidence="7 8">MCA 4198</strain>
    </source>
</reference>
<dbReference type="FunCoup" id="A0A316YUK1">
    <property type="interactions" value="295"/>
</dbReference>
<dbReference type="InterPro" id="IPR015424">
    <property type="entry name" value="PyrdxlP-dep_Trfase"/>
</dbReference>
<dbReference type="GO" id="GO:0006545">
    <property type="term" value="P:glycine biosynthetic process"/>
    <property type="evidence" value="ECO:0007669"/>
    <property type="project" value="TreeGrafter"/>
</dbReference>
<proteinExistence type="inferred from homology"/>
<evidence type="ECO:0000313" key="7">
    <source>
        <dbReference type="EMBL" id="PWN92358.1"/>
    </source>
</evidence>
<dbReference type="GO" id="GO:0005829">
    <property type="term" value="C:cytosol"/>
    <property type="evidence" value="ECO:0007669"/>
    <property type="project" value="TreeGrafter"/>
</dbReference>
<dbReference type="SUPFAM" id="SSF53383">
    <property type="entry name" value="PLP-dependent transferases"/>
    <property type="match status" value="1"/>
</dbReference>
<evidence type="ECO:0000256" key="2">
    <source>
        <dbReference type="ARBA" id="ARBA00006966"/>
    </source>
</evidence>
<dbReference type="STRING" id="215250.A0A316YUK1"/>
<evidence type="ECO:0000256" key="5">
    <source>
        <dbReference type="PIRSR" id="PIRSR017617-1"/>
    </source>
</evidence>
<evidence type="ECO:0000313" key="8">
    <source>
        <dbReference type="Proteomes" id="UP000245768"/>
    </source>
</evidence>
<sequence>MSSSATHASPSAPPKAPIHVEPFVLPSIGGVDKDGISVAEARENIKRDLRSDTATIPTPEMATAMAEASVGDNVMNEDLTTASFEASVASLCGKEAGLYVPSGTLSNQLCLRTWLLQPPYAVICDYRAHIHRHEAGGVAYHSGAAVELIQPSNGAYLRWVDIEPQIALDDGDVHAAPTKIVSLENTLQGTILPQEEILTIRRGLDELKAQGHDIKLHLDGARLWNVSAATGKSMKELCEPFDSVSLCFSKGLGAPIGSMMLGPQALIRKAHHFRKLFGAGMRQSGFIAAAARVALTSHFHKLAYTHELARWTANALEQLGVRITMPVDTNMVFIDTTPLGFDARMLVERAQAERGIKLGGARLVVHHQIVPETMSDLVQIVAQLKAENEGVKLESKGKSDGYPSMATRK</sequence>
<feature type="modified residue" description="N6-(pyridoxal phosphate)lysine" evidence="5">
    <location>
        <position position="250"/>
    </location>
</feature>
<dbReference type="FunFam" id="3.40.640.10:FF:000030">
    <property type="entry name" value="Low-specificity L-threonine aldolase"/>
    <property type="match status" value="1"/>
</dbReference>
<comment type="cofactor">
    <cofactor evidence="1">
        <name>pyridoxal 5'-phosphate</name>
        <dbReference type="ChEBI" id="CHEBI:597326"/>
    </cofactor>
</comment>
<dbReference type="Proteomes" id="UP000245768">
    <property type="component" value="Unassembled WGS sequence"/>
</dbReference>
<dbReference type="PANTHER" id="PTHR48097">
    <property type="entry name" value="L-THREONINE ALDOLASE-RELATED"/>
    <property type="match status" value="1"/>
</dbReference>
<evidence type="ECO:0000259" key="6">
    <source>
        <dbReference type="Pfam" id="PF01212"/>
    </source>
</evidence>
<evidence type="ECO:0000256" key="1">
    <source>
        <dbReference type="ARBA" id="ARBA00001933"/>
    </source>
</evidence>
<dbReference type="OrthoDB" id="10261951at2759"/>
<dbReference type="Gene3D" id="3.90.1150.10">
    <property type="entry name" value="Aspartate Aminotransferase, domain 1"/>
    <property type="match status" value="1"/>
</dbReference>
<dbReference type="EMBL" id="KZ819635">
    <property type="protein sequence ID" value="PWN92358.1"/>
    <property type="molecule type" value="Genomic_DNA"/>
</dbReference>
<dbReference type="AlphaFoldDB" id="A0A316YUK1"/>
<keyword evidence="8" id="KW-1185">Reference proteome</keyword>
<dbReference type="GO" id="GO:0006567">
    <property type="term" value="P:L-threonine catabolic process"/>
    <property type="evidence" value="ECO:0007669"/>
    <property type="project" value="TreeGrafter"/>
</dbReference>
<name>A0A316YUK1_9BASI</name>
<dbReference type="Pfam" id="PF01212">
    <property type="entry name" value="Beta_elim_lyase"/>
    <property type="match status" value="1"/>
</dbReference>
<dbReference type="RefSeq" id="XP_025379556.1">
    <property type="nucleotide sequence ID" value="XM_025518761.1"/>
</dbReference>
<dbReference type="InterPro" id="IPR001597">
    <property type="entry name" value="ArAA_b-elim_lyase/Thr_aldolase"/>
</dbReference>
<dbReference type="NCBIfam" id="NF041359">
    <property type="entry name" value="GntG_guanitoxin"/>
    <property type="match status" value="1"/>
</dbReference>
<dbReference type="PIRSF" id="PIRSF017617">
    <property type="entry name" value="Thr_aldolase"/>
    <property type="match status" value="1"/>
</dbReference>